<evidence type="ECO:0000313" key="2">
    <source>
        <dbReference type="Proteomes" id="UP000601171"/>
    </source>
</evidence>
<reference evidence="1" key="1">
    <citation type="submission" date="2020-08" db="EMBL/GenBank/DDBJ databases">
        <title>Genome public.</title>
        <authorList>
            <person name="Liu C."/>
            <person name="Sun Q."/>
        </authorList>
    </citation>
    <scope>NUCLEOTIDE SEQUENCE</scope>
    <source>
        <strain evidence="1">BX21</strain>
    </source>
</reference>
<dbReference type="AlphaFoldDB" id="A0A926EV34"/>
<dbReference type="EMBL" id="JACRTG010000008">
    <property type="protein sequence ID" value="MBC8587107.1"/>
    <property type="molecule type" value="Genomic_DNA"/>
</dbReference>
<dbReference type="Proteomes" id="UP000601171">
    <property type="component" value="Unassembled WGS sequence"/>
</dbReference>
<sequence>MLDEYTNQLIQIKSIVGKDEYGDIQTEIKTIKGRLQFKNKIVANAEGQQVTSSATLYTKENLKLTDYIVYNNKEFKIIAISEIVRLDGNVEFREVYV</sequence>
<name>A0A926EV34_9FIRM</name>
<comment type="caution">
    <text evidence="1">The sequence shown here is derived from an EMBL/GenBank/DDBJ whole genome shotgun (WGS) entry which is preliminary data.</text>
</comment>
<proteinExistence type="predicted"/>
<organism evidence="1 2">
    <name type="scientific">Paratissierella segnis</name>
    <dbReference type="NCBI Taxonomy" id="2763679"/>
    <lineage>
        <taxon>Bacteria</taxon>
        <taxon>Bacillati</taxon>
        <taxon>Bacillota</taxon>
        <taxon>Tissierellia</taxon>
        <taxon>Tissierellales</taxon>
        <taxon>Tissierellaceae</taxon>
        <taxon>Paratissierella</taxon>
    </lineage>
</organism>
<keyword evidence="2" id="KW-1185">Reference proteome</keyword>
<evidence type="ECO:0000313" key="1">
    <source>
        <dbReference type="EMBL" id="MBC8587107.1"/>
    </source>
</evidence>
<accession>A0A926EV34</accession>
<gene>
    <name evidence="1" type="ORF">H8707_02470</name>
</gene>
<protein>
    <submittedName>
        <fullName evidence="1">Uncharacterized protein</fullName>
    </submittedName>
</protein>
<dbReference type="RefSeq" id="WP_262428579.1">
    <property type="nucleotide sequence ID" value="NZ_JACRTG010000008.1"/>
</dbReference>